<evidence type="ECO:0008006" key="4">
    <source>
        <dbReference type="Google" id="ProtNLM"/>
    </source>
</evidence>
<evidence type="ECO:0000313" key="3">
    <source>
        <dbReference type="Proteomes" id="UP000092528"/>
    </source>
</evidence>
<dbReference type="Pfam" id="PF09686">
    <property type="entry name" value="Plasmid_RAQPRD"/>
    <property type="match status" value="1"/>
</dbReference>
<reference evidence="2 3" key="1">
    <citation type="submission" date="2016-07" db="EMBL/GenBank/DDBJ databases">
        <title>Genome sequencing of Vibrio scophthalmi strain VS-05, an isolated from Paralichthys olivaceus.</title>
        <authorList>
            <person name="Han H.-J."/>
        </authorList>
    </citation>
    <scope>NUCLEOTIDE SEQUENCE [LARGE SCALE GENOMIC DNA]</scope>
    <source>
        <strain evidence="2 3">VS-05</strain>
        <plasmid evidence="3">pvs127</plasmid>
    </source>
</reference>
<geneLocation type="plasmid" evidence="3">
    <name>pvs127</name>
</geneLocation>
<dbReference type="RefSeq" id="WP_065546868.1">
    <property type="nucleotide sequence ID" value="NZ_CP016416.1"/>
</dbReference>
<name>A0A1C7FHH0_9VIBR</name>
<sequence length="100" mass="11204">MKSFIVLGVALLASLPVNASVEGEKQELALIQAHLDKLDYLIARAEREADYRSLRQFEYGALKSDIRQIQAGIDDYLHPERAVPRPVTPLGGDYVQRPMP</sequence>
<evidence type="ECO:0000256" key="1">
    <source>
        <dbReference type="SAM" id="SignalP"/>
    </source>
</evidence>
<accession>A0A1C7FHH0</accession>
<dbReference type="AlphaFoldDB" id="A0A1C7FHH0"/>
<dbReference type="InterPro" id="IPR019110">
    <property type="entry name" value="Uncharacterised_RAQPRD"/>
</dbReference>
<protein>
    <recommendedName>
        <fullName evidence="4">Integrative conjugative element protein, RAQPRD family</fullName>
    </recommendedName>
</protein>
<gene>
    <name evidence="2" type="ORF">VSVS05_04346</name>
</gene>
<keyword evidence="2" id="KW-0614">Plasmid</keyword>
<feature type="chain" id="PRO_5008885708" description="Integrative conjugative element protein, RAQPRD family" evidence="1">
    <location>
        <begin position="20"/>
        <end position="100"/>
    </location>
</feature>
<proteinExistence type="predicted"/>
<dbReference type="EMBL" id="CP016416">
    <property type="protein sequence ID" value="ANU39381.1"/>
    <property type="molecule type" value="Genomic_DNA"/>
</dbReference>
<dbReference type="Proteomes" id="UP000092528">
    <property type="component" value="Plasmid pVS127"/>
</dbReference>
<organism evidence="2 3">
    <name type="scientific">Vibrio scophthalmi</name>
    <dbReference type="NCBI Taxonomy" id="45658"/>
    <lineage>
        <taxon>Bacteria</taxon>
        <taxon>Pseudomonadati</taxon>
        <taxon>Pseudomonadota</taxon>
        <taxon>Gammaproteobacteria</taxon>
        <taxon>Vibrionales</taxon>
        <taxon>Vibrionaceae</taxon>
        <taxon>Vibrio</taxon>
    </lineage>
</organism>
<feature type="signal peptide" evidence="1">
    <location>
        <begin position="1"/>
        <end position="19"/>
    </location>
</feature>
<keyword evidence="1" id="KW-0732">Signal</keyword>
<keyword evidence="3" id="KW-1185">Reference proteome</keyword>
<dbReference type="NCBIfam" id="TIGR01690">
    <property type="entry name" value="ICE_RAQPRD"/>
    <property type="match status" value="1"/>
</dbReference>
<evidence type="ECO:0000313" key="2">
    <source>
        <dbReference type="EMBL" id="ANU39381.1"/>
    </source>
</evidence>
<dbReference type="PATRIC" id="fig|45658.7.peg.4335"/>